<reference evidence="3 4" key="1">
    <citation type="submission" date="2020-11" db="EMBL/GenBank/DDBJ databases">
        <authorList>
            <person name="Peeters C."/>
        </authorList>
    </citation>
    <scope>NUCLEOTIDE SEQUENCE [LARGE SCALE GENOMIC DNA]</scope>
    <source>
        <strain evidence="3 4">LMG 7974</strain>
    </source>
</reference>
<dbReference type="RefSeq" id="WP_229932197.1">
    <property type="nucleotide sequence ID" value="NZ_CAJHOF010000003.1"/>
</dbReference>
<feature type="signal peptide" evidence="2">
    <location>
        <begin position="1"/>
        <end position="22"/>
    </location>
</feature>
<keyword evidence="2" id="KW-0732">Signal</keyword>
<keyword evidence="4" id="KW-1185">Reference proteome</keyword>
<evidence type="ECO:0008006" key="5">
    <source>
        <dbReference type="Google" id="ProtNLM"/>
    </source>
</evidence>
<evidence type="ECO:0000313" key="3">
    <source>
        <dbReference type="EMBL" id="CAD7287495.1"/>
    </source>
</evidence>
<feature type="compositionally biased region" description="Basic residues" evidence="1">
    <location>
        <begin position="45"/>
        <end position="57"/>
    </location>
</feature>
<gene>
    <name evidence="3" type="ORF">LMG7974_00374</name>
</gene>
<comment type="caution">
    <text evidence="3">The sequence shown here is derived from an EMBL/GenBank/DDBJ whole genome shotgun (WGS) entry which is preliminary data.</text>
</comment>
<protein>
    <recommendedName>
        <fullName evidence="5">Lipoprotein</fullName>
    </recommendedName>
</protein>
<proteinExistence type="predicted"/>
<sequence>MKKFLVLAVALFVVGCATSSMHHGTKACSHSSHHYMHHDMNASMHHHGHHHGMHHHHDANASCPCEHK</sequence>
<name>A0ABN7K4X6_9BACT</name>
<feature type="chain" id="PRO_5046373320" description="Lipoprotein" evidence="2">
    <location>
        <begin position="23"/>
        <end position="68"/>
    </location>
</feature>
<evidence type="ECO:0000256" key="2">
    <source>
        <dbReference type="SAM" id="SignalP"/>
    </source>
</evidence>
<dbReference type="Proteomes" id="UP000789803">
    <property type="component" value="Unassembled WGS sequence"/>
</dbReference>
<evidence type="ECO:0000256" key="1">
    <source>
        <dbReference type="SAM" id="MobiDB-lite"/>
    </source>
</evidence>
<dbReference type="EMBL" id="CAJHOF010000003">
    <property type="protein sequence ID" value="CAD7287495.1"/>
    <property type="molecule type" value="Genomic_DNA"/>
</dbReference>
<organism evidence="3 4">
    <name type="scientific">Campylobacter majalis</name>
    <dbReference type="NCBI Taxonomy" id="2790656"/>
    <lineage>
        <taxon>Bacteria</taxon>
        <taxon>Pseudomonadati</taxon>
        <taxon>Campylobacterota</taxon>
        <taxon>Epsilonproteobacteria</taxon>
        <taxon>Campylobacterales</taxon>
        <taxon>Campylobacteraceae</taxon>
        <taxon>Campylobacter</taxon>
    </lineage>
</organism>
<dbReference type="PROSITE" id="PS51257">
    <property type="entry name" value="PROKAR_LIPOPROTEIN"/>
    <property type="match status" value="1"/>
</dbReference>
<feature type="region of interest" description="Disordered" evidence="1">
    <location>
        <begin position="45"/>
        <end position="68"/>
    </location>
</feature>
<accession>A0ABN7K4X6</accession>
<evidence type="ECO:0000313" key="4">
    <source>
        <dbReference type="Proteomes" id="UP000789803"/>
    </source>
</evidence>